<name>A0A7Y9HGE3_9ACTN</name>
<feature type="compositionally biased region" description="Polar residues" evidence="1">
    <location>
        <begin position="78"/>
        <end position="88"/>
    </location>
</feature>
<dbReference type="AlphaFoldDB" id="A0A7Y9HGE3"/>
<organism evidence="2 3">
    <name type="scientific">Streptomyces fulvorobeus</name>
    <dbReference type="NCBI Taxonomy" id="284028"/>
    <lineage>
        <taxon>Bacteria</taxon>
        <taxon>Bacillati</taxon>
        <taxon>Actinomycetota</taxon>
        <taxon>Actinomycetes</taxon>
        <taxon>Kitasatosporales</taxon>
        <taxon>Streptomycetaceae</taxon>
        <taxon>Streptomyces</taxon>
    </lineage>
</organism>
<dbReference type="EMBL" id="JACCCF010000001">
    <property type="protein sequence ID" value="NYE43792.1"/>
    <property type="molecule type" value="Genomic_DNA"/>
</dbReference>
<sequence length="88" mass="8701">MPARPRQSTAARPALARRSLRGAEFTPGHAPGQSFAEECEGGGRGTTARDSSAGAAGAFSGSPAGRAPCSPPGRCAAQSESAGMTTEP</sequence>
<comment type="caution">
    <text evidence="2">The sequence shown here is derived from an EMBL/GenBank/DDBJ whole genome shotgun (WGS) entry which is preliminary data.</text>
</comment>
<feature type="region of interest" description="Disordered" evidence="1">
    <location>
        <begin position="1"/>
        <end position="88"/>
    </location>
</feature>
<dbReference type="Proteomes" id="UP000530403">
    <property type="component" value="Unassembled WGS sequence"/>
</dbReference>
<feature type="compositionally biased region" description="Low complexity" evidence="1">
    <location>
        <begin position="48"/>
        <end position="68"/>
    </location>
</feature>
<protein>
    <submittedName>
        <fullName evidence="2">Uncharacterized protein</fullName>
    </submittedName>
</protein>
<reference evidence="2 3" key="1">
    <citation type="submission" date="2020-07" db="EMBL/GenBank/DDBJ databases">
        <title>Sequencing the genomes of 1000 actinobacteria strains.</title>
        <authorList>
            <person name="Klenk H.-P."/>
        </authorList>
    </citation>
    <scope>NUCLEOTIDE SEQUENCE [LARGE SCALE GENOMIC DNA]</scope>
    <source>
        <strain evidence="2 3">DSM 41455</strain>
    </source>
</reference>
<evidence type="ECO:0000313" key="3">
    <source>
        <dbReference type="Proteomes" id="UP000530403"/>
    </source>
</evidence>
<accession>A0A7Y9HGE3</accession>
<evidence type="ECO:0000256" key="1">
    <source>
        <dbReference type="SAM" id="MobiDB-lite"/>
    </source>
</evidence>
<gene>
    <name evidence="2" type="ORF">HEB29_004803</name>
</gene>
<evidence type="ECO:0000313" key="2">
    <source>
        <dbReference type="EMBL" id="NYE43792.1"/>
    </source>
</evidence>
<proteinExistence type="predicted"/>